<dbReference type="PANTHER" id="PTHR33744:SF1">
    <property type="entry name" value="DNA-BINDING TRANSCRIPTIONAL ACTIVATOR ADER"/>
    <property type="match status" value="1"/>
</dbReference>
<feature type="domain" description="PucR C-terminal helix-turn-helix" evidence="1">
    <location>
        <begin position="278"/>
        <end position="332"/>
    </location>
</feature>
<reference evidence="2 3" key="1">
    <citation type="submission" date="2021-01" db="EMBL/GenBank/DDBJ databases">
        <title>Actinoplanes sp. nov. LDG1-06 isolated from lichen.</title>
        <authorList>
            <person name="Saeng-In P."/>
            <person name="Phongsopitanun W."/>
            <person name="Kanchanasin P."/>
            <person name="Yuki M."/>
            <person name="Kudo T."/>
            <person name="Ohkuma M."/>
            <person name="Tanasupawat S."/>
        </authorList>
    </citation>
    <scope>NUCLEOTIDE SEQUENCE [LARGE SCALE GENOMIC DNA]</scope>
    <source>
        <strain evidence="2 3">LDG1-06</strain>
    </source>
</reference>
<comment type="caution">
    <text evidence="2">The sequence shown here is derived from an EMBL/GenBank/DDBJ whole genome shotgun (WGS) entry which is preliminary data.</text>
</comment>
<protein>
    <submittedName>
        <fullName evidence="2">Helix-turn-helix domain-containing protein</fullName>
    </submittedName>
</protein>
<dbReference type="PANTHER" id="PTHR33744">
    <property type="entry name" value="CARBOHYDRATE DIACID REGULATOR"/>
    <property type="match status" value="1"/>
</dbReference>
<dbReference type="Gene3D" id="1.10.10.2840">
    <property type="entry name" value="PucR C-terminal helix-turn-helix domain"/>
    <property type="match status" value="1"/>
</dbReference>
<proteinExistence type="predicted"/>
<dbReference type="InterPro" id="IPR042070">
    <property type="entry name" value="PucR_C-HTH_sf"/>
</dbReference>
<dbReference type="EMBL" id="JAENHP010000010">
    <property type="protein sequence ID" value="MBM2619350.1"/>
    <property type="molecule type" value="Genomic_DNA"/>
</dbReference>
<accession>A0ABS2AHM8</accession>
<dbReference type="InterPro" id="IPR025736">
    <property type="entry name" value="PucR_C-HTH_dom"/>
</dbReference>
<sequence>MRRALPAGSAPGPPADENGGVNELALRLAALDPEAGAAVRVIGRFDALVASRASLRSIVAAAAALADRPARLVDGPGRPVVRATPDGVIKTHVGDPDPAWPWAAPAPGAVLWLETTAAPSTLEAVVLERAAAAIRAALERTRPSYPASVELVLDPQASSADRLSAARRLGLPASARAVALAGGDALVVGPEAELPEGTRAGVGPCVPVAALPASWAEARLALRLTAEGTEADPGPRIVHADRLGTLALLIRALDAAPEPVPDVESLLHAATAGPWSLHTLDTVAWAASMRDAARALRVHHSTLQERIKYLEALLGWPIRDPQGRLRLQLALSVRRALRHR</sequence>
<gene>
    <name evidence="2" type="ORF">JIG36_27740</name>
</gene>
<evidence type="ECO:0000313" key="2">
    <source>
        <dbReference type="EMBL" id="MBM2619350.1"/>
    </source>
</evidence>
<dbReference type="Pfam" id="PF13556">
    <property type="entry name" value="HTH_30"/>
    <property type="match status" value="1"/>
</dbReference>
<evidence type="ECO:0000259" key="1">
    <source>
        <dbReference type="Pfam" id="PF13556"/>
    </source>
</evidence>
<organism evidence="2 3">
    <name type="scientific">Paractinoplanes ovalisporus</name>
    <dbReference type="NCBI Taxonomy" id="2810368"/>
    <lineage>
        <taxon>Bacteria</taxon>
        <taxon>Bacillati</taxon>
        <taxon>Actinomycetota</taxon>
        <taxon>Actinomycetes</taxon>
        <taxon>Micromonosporales</taxon>
        <taxon>Micromonosporaceae</taxon>
        <taxon>Paractinoplanes</taxon>
    </lineage>
</organism>
<name>A0ABS2AHM8_9ACTN</name>
<evidence type="ECO:0000313" key="3">
    <source>
        <dbReference type="Proteomes" id="UP000632138"/>
    </source>
</evidence>
<dbReference type="Proteomes" id="UP000632138">
    <property type="component" value="Unassembled WGS sequence"/>
</dbReference>
<keyword evidence="3" id="KW-1185">Reference proteome</keyword>
<dbReference type="InterPro" id="IPR051448">
    <property type="entry name" value="CdaR-like_regulators"/>
</dbReference>